<dbReference type="CDD" id="cd05403">
    <property type="entry name" value="NT_KNTase_like"/>
    <property type="match status" value="1"/>
</dbReference>
<accession>A0A2X1BS05</accession>
<dbReference type="PANTHER" id="PTHR33933">
    <property type="entry name" value="NUCLEOTIDYLTRANSFERASE"/>
    <property type="match status" value="1"/>
</dbReference>
<dbReference type="PANTHER" id="PTHR33933:SF1">
    <property type="entry name" value="PROTEIN ADENYLYLTRANSFERASE MNTA-RELATED"/>
    <property type="match status" value="1"/>
</dbReference>
<dbReference type="Pfam" id="PF01909">
    <property type="entry name" value="NTP_transf_2"/>
    <property type="match status" value="1"/>
</dbReference>
<evidence type="ECO:0000313" key="2">
    <source>
        <dbReference type="EMBL" id="SPU53474.1"/>
    </source>
</evidence>
<protein>
    <submittedName>
        <fullName evidence="2">Predicted nucleotidyltransferases</fullName>
    </submittedName>
</protein>
<dbReference type="InterPro" id="IPR043519">
    <property type="entry name" value="NT_sf"/>
</dbReference>
<dbReference type="Gene3D" id="1.20.120.330">
    <property type="entry name" value="Nucleotidyltransferases domain 2"/>
    <property type="match status" value="1"/>
</dbReference>
<reference evidence="2 3" key="1">
    <citation type="submission" date="2018-06" db="EMBL/GenBank/DDBJ databases">
        <authorList>
            <consortium name="Pathogen Informatics"/>
            <person name="Doyle S."/>
        </authorList>
    </citation>
    <scope>NUCLEOTIDE SEQUENCE [LARGE SCALE GENOMIC DNA]</scope>
    <source>
        <strain evidence="2 3">NCTC11166</strain>
    </source>
</reference>
<dbReference type="AlphaFoldDB" id="A0A2X1BS05"/>
<proteinExistence type="predicted"/>
<dbReference type="Gene3D" id="3.30.460.10">
    <property type="entry name" value="Beta Polymerase, domain 2"/>
    <property type="match status" value="1"/>
</dbReference>
<sequence>MHALRETRVMKTSIDHLPPRKQVELRRVVEVIRESFAETVSTRRAERLKNGKILKIILYGSYARGDWVHDPVGRYFSDFDLLIVVDHEDLTDGEFWHDAENKLMPGETLIRTPVSLIVHSLEDVNEQLDRGRYFWADIVREGIVLFDTPGAKLRKPADLKAQVALKEAEEFFGDWTQSSASFARGAKFYMGEGADPKLAAFNLHQSAEHLYHCVLLVVTLYSGKAHNLAFLRKKCEAIDARLAEAWPRETKFERRCFELLREAYVKARYSKHYKISVEELTWLTQRVEVLRALATTVCEERLAHLREAASDDPSA</sequence>
<gene>
    <name evidence="2" type="ORF">NCTC11166_01545</name>
</gene>
<organism evidence="2 3">
    <name type="scientific">Brevundimonas vesicularis</name>
    <name type="common">Pseudomonas vesicularis</name>
    <dbReference type="NCBI Taxonomy" id="41276"/>
    <lineage>
        <taxon>Bacteria</taxon>
        <taxon>Pseudomonadati</taxon>
        <taxon>Pseudomonadota</taxon>
        <taxon>Alphaproteobacteria</taxon>
        <taxon>Caulobacterales</taxon>
        <taxon>Caulobacteraceae</taxon>
        <taxon>Brevundimonas</taxon>
    </lineage>
</organism>
<dbReference type="Proteomes" id="UP000251186">
    <property type="component" value="Unassembled WGS sequence"/>
</dbReference>
<dbReference type="InterPro" id="IPR002934">
    <property type="entry name" value="Polymerase_NTP_transf_dom"/>
</dbReference>
<dbReference type="InterPro" id="IPR007842">
    <property type="entry name" value="HEPN_dom"/>
</dbReference>
<evidence type="ECO:0000259" key="1">
    <source>
        <dbReference type="SMART" id="SM00748"/>
    </source>
</evidence>
<evidence type="ECO:0000313" key="3">
    <source>
        <dbReference type="Proteomes" id="UP000251186"/>
    </source>
</evidence>
<dbReference type="InterPro" id="IPR052548">
    <property type="entry name" value="Type_VII_TA_antitoxin"/>
</dbReference>
<dbReference type="SUPFAM" id="SSF81593">
    <property type="entry name" value="Nucleotidyltransferase substrate binding subunit/domain"/>
    <property type="match status" value="1"/>
</dbReference>
<dbReference type="SUPFAM" id="SSF81301">
    <property type="entry name" value="Nucleotidyltransferase"/>
    <property type="match status" value="1"/>
</dbReference>
<feature type="domain" description="HEPN" evidence="1">
    <location>
        <begin position="165"/>
        <end position="297"/>
    </location>
</feature>
<keyword evidence="2" id="KW-0808">Transferase</keyword>
<dbReference type="GO" id="GO:0016779">
    <property type="term" value="F:nucleotidyltransferase activity"/>
    <property type="evidence" value="ECO:0007669"/>
    <property type="project" value="InterPro"/>
</dbReference>
<name>A0A2X1BS05_BREVE</name>
<dbReference type="Pfam" id="PF05168">
    <property type="entry name" value="HEPN"/>
    <property type="match status" value="1"/>
</dbReference>
<dbReference type="SMART" id="SM00748">
    <property type="entry name" value="HEPN"/>
    <property type="match status" value="1"/>
</dbReference>
<dbReference type="EMBL" id="UAQP01000005">
    <property type="protein sequence ID" value="SPU53474.1"/>
    <property type="molecule type" value="Genomic_DNA"/>
</dbReference>